<proteinExistence type="predicted"/>
<dbReference type="STRING" id="29655.A0A0K9NYU6"/>
<gene>
    <name evidence="2" type="ORF">ZOSMA_54G00780</name>
</gene>
<organism evidence="2 3">
    <name type="scientific">Zostera marina</name>
    <name type="common">Eelgrass</name>
    <dbReference type="NCBI Taxonomy" id="29655"/>
    <lineage>
        <taxon>Eukaryota</taxon>
        <taxon>Viridiplantae</taxon>
        <taxon>Streptophyta</taxon>
        <taxon>Embryophyta</taxon>
        <taxon>Tracheophyta</taxon>
        <taxon>Spermatophyta</taxon>
        <taxon>Magnoliopsida</taxon>
        <taxon>Liliopsida</taxon>
        <taxon>Zosteraceae</taxon>
        <taxon>Zostera</taxon>
    </lineage>
</organism>
<keyword evidence="1" id="KW-0472">Membrane</keyword>
<feature type="transmembrane region" description="Helical" evidence="1">
    <location>
        <begin position="207"/>
        <end position="228"/>
    </location>
</feature>
<evidence type="ECO:0000313" key="2">
    <source>
        <dbReference type="EMBL" id="KMZ61147.1"/>
    </source>
</evidence>
<dbReference type="Pfam" id="PF11833">
    <property type="entry name" value="CPP1-like"/>
    <property type="match status" value="1"/>
</dbReference>
<dbReference type="EMBL" id="LFYR01001529">
    <property type="protein sequence ID" value="KMZ61147.1"/>
    <property type="molecule type" value="Genomic_DNA"/>
</dbReference>
<keyword evidence="1" id="KW-0812">Transmembrane</keyword>
<keyword evidence="3" id="KW-1185">Reference proteome</keyword>
<sequence length="258" mass="29432">MGSLFLVNPPVTRLSPRFHFKSNQNRSTKTNFAVLRRGARCAANMTTDGDGSYSYGNTLKFPRMNVWDPYKRLGIMPDASEEEIWGARNFLLEQYAGHESSMESIEASFEKLFMNSFVRRKKTKMNLKSRLRNKIEESPSWVKRFVDWFELPPVDVILRRLFLFGFMAVWSVVNSADAGPAFQVALSLASSIYFLNDKIKDVKKAIALGFGSLVLGWFVGSIVVPLIPATLLRPTWTLELLTSLFCFFSLFFSCTFLK</sequence>
<reference evidence="3" key="1">
    <citation type="journal article" date="2016" name="Nature">
        <title>The genome of the seagrass Zostera marina reveals angiosperm adaptation to the sea.</title>
        <authorList>
            <person name="Olsen J.L."/>
            <person name="Rouze P."/>
            <person name="Verhelst B."/>
            <person name="Lin Y.-C."/>
            <person name="Bayer T."/>
            <person name="Collen J."/>
            <person name="Dattolo E."/>
            <person name="De Paoli E."/>
            <person name="Dittami S."/>
            <person name="Maumus F."/>
            <person name="Michel G."/>
            <person name="Kersting A."/>
            <person name="Lauritano C."/>
            <person name="Lohaus R."/>
            <person name="Toepel M."/>
            <person name="Tonon T."/>
            <person name="Vanneste K."/>
            <person name="Amirebrahimi M."/>
            <person name="Brakel J."/>
            <person name="Bostroem C."/>
            <person name="Chovatia M."/>
            <person name="Grimwood J."/>
            <person name="Jenkins J.W."/>
            <person name="Jueterbock A."/>
            <person name="Mraz A."/>
            <person name="Stam W.T."/>
            <person name="Tice H."/>
            <person name="Bornberg-Bauer E."/>
            <person name="Green P.J."/>
            <person name="Pearson G.A."/>
            <person name="Procaccini G."/>
            <person name="Duarte C.M."/>
            <person name="Schmutz J."/>
            <person name="Reusch T.B.H."/>
            <person name="Van de Peer Y."/>
        </authorList>
    </citation>
    <scope>NUCLEOTIDE SEQUENCE [LARGE SCALE GENOMIC DNA]</scope>
    <source>
        <strain evidence="3">cv. Finnish</strain>
    </source>
</reference>
<dbReference type="GO" id="GO:0031969">
    <property type="term" value="C:chloroplast membrane"/>
    <property type="evidence" value="ECO:0000318"/>
    <property type="project" value="GO_Central"/>
</dbReference>
<comment type="caution">
    <text evidence="2">The sequence shown here is derived from an EMBL/GenBank/DDBJ whole genome shotgun (WGS) entry which is preliminary data.</text>
</comment>
<dbReference type="OrthoDB" id="2014563at2759"/>
<dbReference type="PANTHER" id="PTHR33372:SF2">
    <property type="entry name" value="PROTEIN CHAPERONE-LIKE PROTEIN OF POR1, CHLOROPLASTIC"/>
    <property type="match status" value="1"/>
</dbReference>
<accession>A0A0K9NYU6</accession>
<keyword evidence="2" id="KW-0346">Stress response</keyword>
<protein>
    <submittedName>
        <fullName evidence="2">Heat shock protein DnaJ domain protein</fullName>
    </submittedName>
</protein>
<evidence type="ECO:0000313" key="3">
    <source>
        <dbReference type="Proteomes" id="UP000036987"/>
    </source>
</evidence>
<evidence type="ECO:0000256" key="1">
    <source>
        <dbReference type="SAM" id="Phobius"/>
    </source>
</evidence>
<dbReference type="AlphaFoldDB" id="A0A0K9NYU6"/>
<name>A0A0K9NYU6_ZOSMR</name>
<dbReference type="OMA" id="PMDTIFR"/>
<dbReference type="Proteomes" id="UP000036987">
    <property type="component" value="Unassembled WGS sequence"/>
</dbReference>
<dbReference type="PANTHER" id="PTHR33372">
    <property type="match status" value="1"/>
</dbReference>
<feature type="transmembrane region" description="Helical" evidence="1">
    <location>
        <begin position="240"/>
        <end position="257"/>
    </location>
</feature>
<dbReference type="InterPro" id="IPR021788">
    <property type="entry name" value="CPP1-like"/>
</dbReference>
<keyword evidence="1" id="KW-1133">Transmembrane helix</keyword>